<protein>
    <recommendedName>
        <fullName evidence="3">Addiction module toxin RelE</fullName>
    </recommendedName>
</protein>
<dbReference type="EMBL" id="LNCD01000042">
    <property type="protein sequence ID" value="KWV56085.1"/>
    <property type="molecule type" value="Genomic_DNA"/>
</dbReference>
<reference evidence="1 2" key="1">
    <citation type="submission" date="2015-11" db="EMBL/GenBank/DDBJ databases">
        <title>Draft Genome Sequence of the Strain BR 10423 (Rhizobium sp.) isolated from nodules of Mimosa pudica.</title>
        <authorList>
            <person name="Barauna A.C."/>
            <person name="Zilli J.E."/>
            <person name="Simoes-Araujo J.L."/>
            <person name="Reis V.M."/>
            <person name="James E.K."/>
            <person name="Reis F.B.Jr."/>
            <person name="Rouws L.F."/>
            <person name="Passos S.R."/>
            <person name="Gois S.R."/>
        </authorList>
    </citation>
    <scope>NUCLEOTIDE SEQUENCE [LARGE SCALE GENOMIC DNA]</scope>
    <source>
        <strain evidence="1 2">BR10423</strain>
    </source>
</reference>
<dbReference type="InterPro" id="IPR009387">
    <property type="entry name" value="HigB-2"/>
</dbReference>
<dbReference type="RefSeq" id="WP_062369371.1">
    <property type="nucleotide sequence ID" value="NZ_LNCD01000042.1"/>
</dbReference>
<dbReference type="Pfam" id="PF06296">
    <property type="entry name" value="RelE"/>
    <property type="match status" value="1"/>
</dbReference>
<organism evidence="1 2">
    <name type="scientific">Rhizobium altiplani</name>
    <dbReference type="NCBI Taxonomy" id="1864509"/>
    <lineage>
        <taxon>Bacteria</taxon>
        <taxon>Pseudomonadati</taxon>
        <taxon>Pseudomonadota</taxon>
        <taxon>Alphaproteobacteria</taxon>
        <taxon>Hyphomicrobiales</taxon>
        <taxon>Rhizobiaceae</taxon>
        <taxon>Rhizobium/Agrobacterium group</taxon>
        <taxon>Rhizobium</taxon>
    </lineage>
</organism>
<dbReference type="PIRSF" id="PIRSF039032">
    <property type="entry name" value="HigB-2"/>
    <property type="match status" value="1"/>
</dbReference>
<sequence>MHTVTELKSFRKAALAAGMSEQDIEALVDHLSENPDAGDEMEGTGGCRKLRWAIRGNNKGKSGGVRTITLFSGENLPVFLITAFGKGQKSNLTKGERNEL</sequence>
<keyword evidence="2" id="KW-1185">Reference proteome</keyword>
<gene>
    <name evidence="1" type="ORF">AS026_34735</name>
</gene>
<name>A0A109JW27_9HYPH</name>
<dbReference type="AlphaFoldDB" id="A0A109JW27"/>
<evidence type="ECO:0000313" key="1">
    <source>
        <dbReference type="EMBL" id="KWV56085.1"/>
    </source>
</evidence>
<proteinExistence type="predicted"/>
<evidence type="ECO:0008006" key="3">
    <source>
        <dbReference type="Google" id="ProtNLM"/>
    </source>
</evidence>
<comment type="caution">
    <text evidence="1">The sequence shown here is derived from an EMBL/GenBank/DDBJ whole genome shotgun (WGS) entry which is preliminary data.</text>
</comment>
<dbReference type="Proteomes" id="UP000068164">
    <property type="component" value="Unassembled WGS sequence"/>
</dbReference>
<accession>A0A109JW27</accession>
<evidence type="ECO:0000313" key="2">
    <source>
        <dbReference type="Proteomes" id="UP000068164"/>
    </source>
</evidence>